<keyword evidence="2 9" id="KW-0963">Cytoplasm</keyword>
<feature type="active site" evidence="9">
    <location>
        <position position="188"/>
    </location>
</feature>
<protein>
    <recommendedName>
        <fullName evidence="9">Tyrosine recombinase XerC</fullName>
    </recommendedName>
</protein>
<evidence type="ECO:0000256" key="6">
    <source>
        <dbReference type="ARBA" id="ARBA00023125"/>
    </source>
</evidence>
<comment type="caution">
    <text evidence="12">The sequence shown here is derived from an EMBL/GenBank/DDBJ whole genome shotgun (WGS) entry which is preliminary data.</text>
</comment>
<feature type="active site" evidence="9">
    <location>
        <position position="259"/>
    </location>
</feature>
<evidence type="ECO:0000256" key="1">
    <source>
        <dbReference type="ARBA" id="ARBA00004496"/>
    </source>
</evidence>
<keyword evidence="3 9" id="KW-0132">Cell division</keyword>
<gene>
    <name evidence="9" type="primary">xerC</name>
    <name evidence="12" type="ORF">DI586_01120</name>
</gene>
<keyword evidence="7 9" id="KW-0233">DNA recombination</keyword>
<dbReference type="InterPro" id="IPR004107">
    <property type="entry name" value="Integrase_SAM-like_N"/>
</dbReference>
<evidence type="ECO:0000256" key="8">
    <source>
        <dbReference type="ARBA" id="ARBA00023306"/>
    </source>
</evidence>
<dbReference type="SUPFAM" id="SSF56349">
    <property type="entry name" value="DNA breaking-rejoining enzymes"/>
    <property type="match status" value="1"/>
</dbReference>
<dbReference type="SUPFAM" id="SSF47823">
    <property type="entry name" value="lambda integrase-like, N-terminal domain"/>
    <property type="match status" value="1"/>
</dbReference>
<dbReference type="GO" id="GO:0005737">
    <property type="term" value="C:cytoplasm"/>
    <property type="evidence" value="ECO:0007669"/>
    <property type="project" value="UniProtKB-SubCell"/>
</dbReference>
<comment type="function">
    <text evidence="9">Site-specific tyrosine recombinase, which acts by catalyzing the cutting and rejoining of the recombining DNA molecules. The XerC-XerD complex is essential to convert dimers of the bacterial chromosome into monomers to permit their segregation at cell division. It also contributes to the segregational stability of plasmids.</text>
</comment>
<dbReference type="InterPro" id="IPR010998">
    <property type="entry name" value="Integrase_recombinase_N"/>
</dbReference>
<feature type="domain" description="Tyr recombinase" evidence="10">
    <location>
        <begin position="123"/>
        <end position="304"/>
    </location>
</feature>
<dbReference type="InterPro" id="IPR013762">
    <property type="entry name" value="Integrase-like_cat_sf"/>
</dbReference>
<dbReference type="GO" id="GO:0006313">
    <property type="term" value="P:DNA transposition"/>
    <property type="evidence" value="ECO:0007669"/>
    <property type="project" value="UniProtKB-UniRule"/>
</dbReference>
<dbReference type="Gene3D" id="1.10.443.10">
    <property type="entry name" value="Intergrase catalytic core"/>
    <property type="match status" value="1"/>
</dbReference>
<evidence type="ECO:0000256" key="5">
    <source>
        <dbReference type="ARBA" id="ARBA00022908"/>
    </source>
</evidence>
<feature type="active site" evidence="9">
    <location>
        <position position="256"/>
    </location>
</feature>
<dbReference type="Gene3D" id="1.10.150.130">
    <property type="match status" value="1"/>
</dbReference>
<feature type="active site" evidence="9">
    <location>
        <position position="165"/>
    </location>
</feature>
<dbReference type="PANTHER" id="PTHR30349:SF90">
    <property type="entry name" value="TYROSINE RECOMBINASE XERD"/>
    <property type="match status" value="1"/>
</dbReference>
<evidence type="ECO:0000259" key="11">
    <source>
        <dbReference type="PROSITE" id="PS51900"/>
    </source>
</evidence>
<keyword evidence="6 9" id="KW-0238">DNA-binding</keyword>
<organism evidence="12 13">
    <name type="scientific">Micavibrio aeruginosavorus</name>
    <dbReference type="NCBI Taxonomy" id="349221"/>
    <lineage>
        <taxon>Bacteria</taxon>
        <taxon>Pseudomonadati</taxon>
        <taxon>Bdellovibrionota</taxon>
        <taxon>Bdellovibrionia</taxon>
        <taxon>Bdellovibrionales</taxon>
        <taxon>Pseudobdellovibrionaceae</taxon>
        <taxon>Micavibrio</taxon>
    </lineage>
</organism>
<keyword evidence="8 9" id="KW-0131">Cell cycle</keyword>
<dbReference type="PANTHER" id="PTHR30349">
    <property type="entry name" value="PHAGE INTEGRASE-RELATED"/>
    <property type="match status" value="1"/>
</dbReference>
<dbReference type="InterPro" id="IPR050090">
    <property type="entry name" value="Tyrosine_recombinase_XerCD"/>
</dbReference>
<comment type="similarity">
    <text evidence="9">Belongs to the 'phage' integrase family. XerC subfamily.</text>
</comment>
<dbReference type="InterPro" id="IPR011010">
    <property type="entry name" value="DNA_brk_join_enz"/>
</dbReference>
<dbReference type="InterPro" id="IPR044068">
    <property type="entry name" value="CB"/>
</dbReference>
<accession>A0A2W5FQH0</accession>
<feature type="domain" description="Core-binding (CB)" evidence="11">
    <location>
        <begin position="11"/>
        <end position="102"/>
    </location>
</feature>
<evidence type="ECO:0000256" key="2">
    <source>
        <dbReference type="ARBA" id="ARBA00022490"/>
    </source>
</evidence>
<dbReference type="EMBL" id="QFOT01000005">
    <property type="protein sequence ID" value="PZP57223.1"/>
    <property type="molecule type" value="Genomic_DNA"/>
</dbReference>
<evidence type="ECO:0000256" key="9">
    <source>
        <dbReference type="HAMAP-Rule" id="MF_01808"/>
    </source>
</evidence>
<comment type="subunit">
    <text evidence="9">Forms a cyclic heterotetrameric complex composed of two molecules of XerC and two molecules of XerD.</text>
</comment>
<evidence type="ECO:0000256" key="7">
    <source>
        <dbReference type="ARBA" id="ARBA00023172"/>
    </source>
</evidence>
<reference evidence="12 13" key="1">
    <citation type="submission" date="2017-08" db="EMBL/GenBank/DDBJ databases">
        <title>Infants hospitalized years apart are colonized by the same room-sourced microbial strains.</title>
        <authorList>
            <person name="Brooks B."/>
            <person name="Olm M.R."/>
            <person name="Firek B.A."/>
            <person name="Baker R."/>
            <person name="Thomas B.C."/>
            <person name="Morowitz M.J."/>
            <person name="Banfield J.F."/>
        </authorList>
    </citation>
    <scope>NUCLEOTIDE SEQUENCE [LARGE SCALE GENOMIC DNA]</scope>
    <source>
        <strain evidence="12">S2_006_000_R2_64</strain>
    </source>
</reference>
<evidence type="ECO:0000256" key="3">
    <source>
        <dbReference type="ARBA" id="ARBA00022618"/>
    </source>
</evidence>
<dbReference type="PROSITE" id="PS51900">
    <property type="entry name" value="CB"/>
    <property type="match status" value="1"/>
</dbReference>
<dbReference type="Pfam" id="PF00589">
    <property type="entry name" value="Phage_integrase"/>
    <property type="match status" value="1"/>
</dbReference>
<name>A0A2W5FQH0_9BACT</name>
<dbReference type="InterPro" id="IPR023009">
    <property type="entry name" value="Tyrosine_recombinase_XerC/XerD"/>
</dbReference>
<dbReference type="GO" id="GO:0051301">
    <property type="term" value="P:cell division"/>
    <property type="evidence" value="ECO:0007669"/>
    <property type="project" value="UniProtKB-KW"/>
</dbReference>
<comment type="subcellular location">
    <subcellularLocation>
        <location evidence="1 9">Cytoplasm</location>
    </subcellularLocation>
</comment>
<dbReference type="GO" id="GO:0007059">
    <property type="term" value="P:chromosome segregation"/>
    <property type="evidence" value="ECO:0007669"/>
    <property type="project" value="UniProtKB-UniRule"/>
</dbReference>
<dbReference type="Pfam" id="PF02899">
    <property type="entry name" value="Phage_int_SAM_1"/>
    <property type="match status" value="1"/>
</dbReference>
<dbReference type="Proteomes" id="UP000249739">
    <property type="component" value="Unassembled WGS sequence"/>
</dbReference>
<dbReference type="GO" id="GO:0009037">
    <property type="term" value="F:tyrosine-based site-specific recombinase activity"/>
    <property type="evidence" value="ECO:0007669"/>
    <property type="project" value="UniProtKB-UniRule"/>
</dbReference>
<dbReference type="AlphaFoldDB" id="A0A2W5FQH0"/>
<dbReference type="PROSITE" id="PS51898">
    <property type="entry name" value="TYR_RECOMBINASE"/>
    <property type="match status" value="1"/>
</dbReference>
<evidence type="ECO:0000313" key="13">
    <source>
        <dbReference type="Proteomes" id="UP000249739"/>
    </source>
</evidence>
<dbReference type="InterPro" id="IPR002104">
    <property type="entry name" value="Integrase_catalytic"/>
</dbReference>
<feature type="active site" description="O-(3'-phospho-DNA)-tyrosine intermediate" evidence="9">
    <location>
        <position position="291"/>
    </location>
</feature>
<evidence type="ECO:0000313" key="12">
    <source>
        <dbReference type="EMBL" id="PZP57223.1"/>
    </source>
</evidence>
<keyword evidence="4 9" id="KW-0159">Chromosome partition</keyword>
<dbReference type="HAMAP" id="MF_01808">
    <property type="entry name" value="Recomb_XerC_XerD"/>
    <property type="match status" value="1"/>
</dbReference>
<proteinExistence type="inferred from homology"/>
<keyword evidence="5 9" id="KW-0229">DNA integration</keyword>
<evidence type="ECO:0000256" key="4">
    <source>
        <dbReference type="ARBA" id="ARBA00022829"/>
    </source>
</evidence>
<sequence>MADASLIAYAPDLADAVLKWQSWLKVEKNVSPHTFRAYNADVTQFLTFIATHNGTEASLAHVADTKLADFRSWLSRKAMDGLANASRARSLSGVKNFLNWCDKQGVLHNASVKLVRTPKLPRKLPRPMEEVQALRLIETEINSDSDWTTLRDKALFTLLYACGLRIQEALGLNISDLPRDGFLIVMGKGRKERQVPVLKIVETTLAAYRASCPFAETSDRPLFVGEKGKRLHQGVAQKAMRDIRGMLNLPATATPHALRHSFATHLLQNGANLREIQELLGHASLSTTQRYTDVNAEELINIHKKFHPHSKRD</sequence>
<feature type="active site" evidence="9">
    <location>
        <position position="282"/>
    </location>
</feature>
<dbReference type="GO" id="GO:0003677">
    <property type="term" value="F:DNA binding"/>
    <property type="evidence" value="ECO:0007669"/>
    <property type="project" value="UniProtKB-UniRule"/>
</dbReference>
<evidence type="ECO:0000259" key="10">
    <source>
        <dbReference type="PROSITE" id="PS51898"/>
    </source>
</evidence>